<dbReference type="Proteomes" id="UP000053095">
    <property type="component" value="Unassembled WGS sequence"/>
</dbReference>
<gene>
    <name evidence="5" type="ORF">TCE0_033f08388</name>
</gene>
<evidence type="ECO:0000313" key="6">
    <source>
        <dbReference type="Proteomes" id="UP000053095"/>
    </source>
</evidence>
<dbReference type="PANTHER" id="PTHR43514">
    <property type="entry name" value="ABC TRANSPORTER I FAMILY MEMBER 10"/>
    <property type="match status" value="1"/>
</dbReference>
<name>A0A6V8H999_TALPI</name>
<dbReference type="InterPro" id="IPR003439">
    <property type="entry name" value="ABC_transporter-like_ATP-bd"/>
</dbReference>
<dbReference type="PROSITE" id="PS50893">
    <property type="entry name" value="ABC_TRANSPORTER_2"/>
    <property type="match status" value="2"/>
</dbReference>
<evidence type="ECO:0000256" key="2">
    <source>
        <dbReference type="ARBA" id="ARBA00022840"/>
    </source>
</evidence>
<evidence type="ECO:0000313" key="5">
    <source>
        <dbReference type="EMBL" id="GAM37998.1"/>
    </source>
</evidence>
<dbReference type="GO" id="GO:0016887">
    <property type="term" value="F:ATP hydrolysis activity"/>
    <property type="evidence" value="ECO:0007669"/>
    <property type="project" value="InterPro"/>
</dbReference>
<protein>
    <recommendedName>
        <fullName evidence="4">ABC transporter domain-containing protein</fullName>
    </recommendedName>
</protein>
<dbReference type="EMBL" id="DF933829">
    <property type="protein sequence ID" value="GAM37998.1"/>
    <property type="molecule type" value="Genomic_DNA"/>
</dbReference>
<dbReference type="SUPFAM" id="SSF52540">
    <property type="entry name" value="P-loop containing nucleoside triphosphate hydrolases"/>
    <property type="match status" value="2"/>
</dbReference>
<accession>A0A6V8H999</accession>
<dbReference type="PANTHER" id="PTHR43514:SF4">
    <property type="entry name" value="ABC TRANSPORTER I FAMILY MEMBER 10"/>
    <property type="match status" value="1"/>
</dbReference>
<feature type="compositionally biased region" description="Acidic residues" evidence="3">
    <location>
        <begin position="797"/>
        <end position="830"/>
    </location>
</feature>
<evidence type="ECO:0000259" key="4">
    <source>
        <dbReference type="PROSITE" id="PS50893"/>
    </source>
</evidence>
<dbReference type="AlphaFoldDB" id="A0A6V8H999"/>
<dbReference type="InterPro" id="IPR027417">
    <property type="entry name" value="P-loop_NTPase"/>
</dbReference>
<feature type="region of interest" description="Disordered" evidence="3">
    <location>
        <begin position="789"/>
        <end position="837"/>
    </location>
</feature>
<feature type="domain" description="ABC transporter" evidence="4">
    <location>
        <begin position="117"/>
        <end position="359"/>
    </location>
</feature>
<dbReference type="InterPro" id="IPR050334">
    <property type="entry name" value="Molybdenum_import_ModC"/>
</dbReference>
<evidence type="ECO:0000256" key="3">
    <source>
        <dbReference type="SAM" id="MobiDB-lite"/>
    </source>
</evidence>
<dbReference type="GO" id="GO:0005739">
    <property type="term" value="C:mitochondrion"/>
    <property type="evidence" value="ECO:0007669"/>
    <property type="project" value="TreeGrafter"/>
</dbReference>
<comment type="caution">
    <text evidence="5">The sequence shown here is derived from an EMBL/GenBank/DDBJ whole genome shotgun (WGS) entry which is preliminary data.</text>
</comment>
<dbReference type="CDD" id="cd00267">
    <property type="entry name" value="ABC_ATPase"/>
    <property type="match status" value="1"/>
</dbReference>
<sequence length="837" mass="94871">MRIQPALRPRIFAISVPRQFLRHATAASKPKKYQQKTNLHKLYQLKWRPLIQIRDGTFYRDYPASAEASGSENSPLFIKIDFTLTSRPPQWPELPPPNGPKHAKERYEKNMRQEQAIQEEEGPFHWAVIGNDSTEFFHVLQGRYIAQPPKSRQWPHLISRKFNPKDPSKRSPENAIAYVGFSGEGSQATGGTRGAYLSARYESLREDTDWTVRQFLLGQTELNPMEDENAGKRLDEAQFDKVVKDFKLQELLELPVSSLSNGQTRRTRIAKALLSSPELLLLDEPFMGLDPATTESISSLLRDVAYRCSPRVMISLRPQDTIPEWITHVLILDNHRIAFSGPKKDFYKQATKASGMSTSAANKARMSLRWLFAPGGLFELQRYQFIDDKKTKVAQFSKSNIGVADPTALTQITQDGKPVIEMEGVHVQYGEKVVLGNWKQIVRGKKGAKPGLWWRVRQGQRWAVLGANGSGKTTLLSVITSDHPQAYAQPVRMFGQSRLPERGRPGISIFDLQARMGHSSPEIHAFFPRQLSIRASIESAWADTFLSKPILTYQRDTIVDAVLEYFKPELDPSAEDAKSAGSEGVDISFIPETFRANLADAIPVDNRSAQIPEYHPKHSVDYADNTTFGQLSVAQQRLILFIRAIIKKQELIILDEAFSGMPANMREKCFYLLNNSGPPADGELASLPLPYLGPEQALIVVSHLPEEIPDTVRFWMRLPSEVGDGQQLDFAQGVLPDDSTLSADRKTWEMIWSENSLSKALFLYGKDSEGKLNDGERYRYVIPRKTQTKNKLRALNESEEMEEEPEQEEEYEEEEEEEEEEEDEFEEAGAESDKTRA</sequence>
<organism evidence="5 6">
    <name type="scientific">Talaromyces pinophilus</name>
    <name type="common">Penicillium pinophilum</name>
    <dbReference type="NCBI Taxonomy" id="128442"/>
    <lineage>
        <taxon>Eukaryota</taxon>
        <taxon>Fungi</taxon>
        <taxon>Dikarya</taxon>
        <taxon>Ascomycota</taxon>
        <taxon>Pezizomycotina</taxon>
        <taxon>Eurotiomycetes</taxon>
        <taxon>Eurotiomycetidae</taxon>
        <taxon>Eurotiales</taxon>
        <taxon>Trichocomaceae</taxon>
        <taxon>Talaromyces</taxon>
        <taxon>Talaromyces sect. Talaromyces</taxon>
    </lineage>
</organism>
<keyword evidence="2" id="KW-0067">ATP-binding</keyword>
<reference evidence="6" key="1">
    <citation type="journal article" date="2015" name="Genome Announc.">
        <title>Draft genome sequence of Talaromyces cellulolyticus strain Y-94, a source of lignocellulosic biomass-degrading enzymes.</title>
        <authorList>
            <person name="Fujii T."/>
            <person name="Koike H."/>
            <person name="Sawayama S."/>
            <person name="Yano S."/>
            <person name="Inoue H."/>
        </authorList>
    </citation>
    <scope>NUCLEOTIDE SEQUENCE [LARGE SCALE GENOMIC DNA]</scope>
    <source>
        <strain evidence="6">Y-94</strain>
    </source>
</reference>
<dbReference type="InterPro" id="IPR003593">
    <property type="entry name" value="AAA+_ATPase"/>
</dbReference>
<feature type="domain" description="ABC transporter" evidence="4">
    <location>
        <begin position="420"/>
        <end position="757"/>
    </location>
</feature>
<evidence type="ECO:0000256" key="1">
    <source>
        <dbReference type="ARBA" id="ARBA00022741"/>
    </source>
</evidence>
<keyword evidence="1" id="KW-0547">Nucleotide-binding</keyword>
<dbReference type="Pfam" id="PF00005">
    <property type="entry name" value="ABC_tran"/>
    <property type="match status" value="2"/>
</dbReference>
<dbReference type="SMART" id="SM00382">
    <property type="entry name" value="AAA"/>
    <property type="match status" value="1"/>
</dbReference>
<keyword evidence="6" id="KW-1185">Reference proteome</keyword>
<dbReference type="GO" id="GO:0005524">
    <property type="term" value="F:ATP binding"/>
    <property type="evidence" value="ECO:0007669"/>
    <property type="project" value="UniProtKB-KW"/>
</dbReference>
<dbReference type="Gene3D" id="3.40.50.300">
    <property type="entry name" value="P-loop containing nucleotide triphosphate hydrolases"/>
    <property type="match status" value="2"/>
</dbReference>
<proteinExistence type="predicted"/>